<dbReference type="GO" id="GO:0016887">
    <property type="term" value="F:ATP hydrolysis activity"/>
    <property type="evidence" value="ECO:0007669"/>
    <property type="project" value="InterPro"/>
</dbReference>
<dbReference type="PANTHER" id="PTHR41248:SF1">
    <property type="entry name" value="NORD PROTEIN"/>
    <property type="match status" value="1"/>
</dbReference>
<dbReference type="GO" id="GO:0005524">
    <property type="term" value="F:ATP binding"/>
    <property type="evidence" value="ECO:0007669"/>
    <property type="project" value="InterPro"/>
</dbReference>
<dbReference type="InterPro" id="IPR027417">
    <property type="entry name" value="P-loop_NTPase"/>
</dbReference>
<dbReference type="Gene3D" id="3.40.50.410">
    <property type="entry name" value="von Willebrand factor, type A domain"/>
    <property type="match status" value="1"/>
</dbReference>
<dbReference type="Pfam" id="PF07728">
    <property type="entry name" value="AAA_5"/>
    <property type="match status" value="1"/>
</dbReference>
<name>A0A3N1XMA6_9FIRM</name>
<dbReference type="Gene3D" id="3.40.50.300">
    <property type="entry name" value="P-loop containing nucleotide triphosphate hydrolases"/>
    <property type="match status" value="1"/>
</dbReference>
<evidence type="ECO:0000256" key="1">
    <source>
        <dbReference type="SAM" id="MobiDB-lite"/>
    </source>
</evidence>
<dbReference type="PANTHER" id="PTHR41248">
    <property type="entry name" value="NORD PROTEIN"/>
    <property type="match status" value="1"/>
</dbReference>
<comment type="caution">
    <text evidence="3">The sequence shown here is derived from an EMBL/GenBank/DDBJ whole genome shotgun (WGS) entry which is preliminary data.</text>
</comment>
<dbReference type="InterPro" id="IPR011704">
    <property type="entry name" value="ATPase_dyneun-rel_AAA"/>
</dbReference>
<keyword evidence="4" id="KW-1185">Reference proteome</keyword>
<gene>
    <name evidence="3" type="ORF">EDD66_107195</name>
</gene>
<sequence length="704" mass="80193">MNQMNNRRISNKSLGEFRLTLSRTLTADEKACVIKLPSSHRITEEEIRICKEIKNNWHNPEMKVSNILIEGDAGSGKTEVAKAMSAHLGIPYTKITCFADMDKSDVLGSILPVIDDKETGEQPAYRFYPSEIIRAFRNGYLLEIQEPTVIRDAAVLMVLNSALELDGSINLPTEVVHRHPDFIVVITTNRNYTGCRPLNEALRDRIQHAEKMDLPAKEVMIERTIGKTNYSNIKVLNILADIIVLLDKTAKANGIKGVAGMRSLLYWANSIGNGEDIYHSLYQKVIYKITTDEEEIKILEEGLATKDLIKSLEDVTQEIQKEAEDKKKQNSESIEIRTWGNIENFNIDRDRELDDKAIALRRSANSEESTAELLETSGGMESSDSGEYGSPQYHQANPENKKGIKKQKENEKQKEQEFRKELNHFARELAKKSVHKGVKILVHRPEYNPEYELEYKKVRNELMPVVREIARKTLPLLEHEVTNDFTRNHYYGSKFQADHVVYQDFRNFSKKRPPSEEPSLVVGLRIDESASMSAFGRLEAAKRAVIAVYEFCEICDIPVLIYGDTADVSKLEQMSVFAYADYEKKDPSDPYRFMGIRGRSNNRDGMALKIIAERLITSNRRTKLLISISDGQPKAMKDYTGKTAILDMQSTIAEYERKGITFLAAAIGQDKDIISDIYGNERFLDITDLKEFPTKLVQIIARYL</sequence>
<proteinExistence type="predicted"/>
<dbReference type="PROSITE" id="PS50234">
    <property type="entry name" value="VWFA"/>
    <property type="match status" value="1"/>
</dbReference>
<dbReference type="CDD" id="cd01454">
    <property type="entry name" value="vWA_norD_type"/>
    <property type="match status" value="1"/>
</dbReference>
<feature type="region of interest" description="Disordered" evidence="1">
    <location>
        <begin position="364"/>
        <end position="418"/>
    </location>
</feature>
<dbReference type="AlphaFoldDB" id="A0A3N1XMA6"/>
<evidence type="ECO:0000313" key="4">
    <source>
        <dbReference type="Proteomes" id="UP000273083"/>
    </source>
</evidence>
<dbReference type="InterPro" id="IPR036465">
    <property type="entry name" value="vWFA_dom_sf"/>
</dbReference>
<evidence type="ECO:0000313" key="3">
    <source>
        <dbReference type="EMBL" id="ROR27281.1"/>
    </source>
</evidence>
<feature type="domain" description="VWFA" evidence="2">
    <location>
        <begin position="521"/>
        <end position="700"/>
    </location>
</feature>
<feature type="compositionally biased region" description="Low complexity" evidence="1">
    <location>
        <begin position="366"/>
        <end position="377"/>
    </location>
</feature>
<accession>A0A3N1XMA6</accession>
<dbReference type="SUPFAM" id="SSF52540">
    <property type="entry name" value="P-loop containing nucleoside triphosphate hydrolases"/>
    <property type="match status" value="1"/>
</dbReference>
<dbReference type="SUPFAM" id="SSF53300">
    <property type="entry name" value="vWA-like"/>
    <property type="match status" value="1"/>
</dbReference>
<organism evidence="3 4">
    <name type="scientific">Mobilisporobacter senegalensis</name>
    <dbReference type="NCBI Taxonomy" id="1329262"/>
    <lineage>
        <taxon>Bacteria</taxon>
        <taxon>Bacillati</taxon>
        <taxon>Bacillota</taxon>
        <taxon>Clostridia</taxon>
        <taxon>Lachnospirales</taxon>
        <taxon>Lachnospiraceae</taxon>
        <taxon>Mobilisporobacter</taxon>
    </lineage>
</organism>
<dbReference type="RefSeq" id="WP_243115353.1">
    <property type="nucleotide sequence ID" value="NZ_RJVG01000007.1"/>
</dbReference>
<evidence type="ECO:0000259" key="2">
    <source>
        <dbReference type="PROSITE" id="PS50234"/>
    </source>
</evidence>
<dbReference type="Proteomes" id="UP000273083">
    <property type="component" value="Unassembled WGS sequence"/>
</dbReference>
<reference evidence="3 4" key="1">
    <citation type="submission" date="2018-11" db="EMBL/GenBank/DDBJ databases">
        <title>Genomic Encyclopedia of Type Strains, Phase IV (KMG-IV): sequencing the most valuable type-strain genomes for metagenomic binning, comparative biology and taxonomic classification.</title>
        <authorList>
            <person name="Goeker M."/>
        </authorList>
    </citation>
    <scope>NUCLEOTIDE SEQUENCE [LARGE SCALE GENOMIC DNA]</scope>
    <source>
        <strain evidence="3 4">DSM 26537</strain>
    </source>
</reference>
<dbReference type="InterPro" id="IPR051928">
    <property type="entry name" value="NorD/CobT"/>
</dbReference>
<dbReference type="InterPro" id="IPR002035">
    <property type="entry name" value="VWF_A"/>
</dbReference>
<protein>
    <submittedName>
        <fullName evidence="3">Dynein-related subfamily AAA family protein</fullName>
    </submittedName>
</protein>
<feature type="compositionally biased region" description="Basic and acidic residues" evidence="1">
    <location>
        <begin position="399"/>
        <end position="418"/>
    </location>
</feature>
<dbReference type="EMBL" id="RJVG01000007">
    <property type="protein sequence ID" value="ROR27281.1"/>
    <property type="molecule type" value="Genomic_DNA"/>
</dbReference>